<sequence length="93" mass="10339">MTTSSWERISERQTANWHMTLSSSSLSHHRLVSSLQALPTEEGGEKTVWIFYRASGASYASEKELEDTGNQQHGEALYGVGCMASFTLRELGK</sequence>
<accession>A0A9D3NRZ8</accession>
<gene>
    <name evidence="1" type="ORF">KOW79_010802</name>
</gene>
<proteinExistence type="predicted"/>
<organism evidence="1 2">
    <name type="scientific">Hemibagrus wyckioides</name>
    <dbReference type="NCBI Taxonomy" id="337641"/>
    <lineage>
        <taxon>Eukaryota</taxon>
        <taxon>Metazoa</taxon>
        <taxon>Chordata</taxon>
        <taxon>Craniata</taxon>
        <taxon>Vertebrata</taxon>
        <taxon>Euteleostomi</taxon>
        <taxon>Actinopterygii</taxon>
        <taxon>Neopterygii</taxon>
        <taxon>Teleostei</taxon>
        <taxon>Ostariophysi</taxon>
        <taxon>Siluriformes</taxon>
        <taxon>Bagridae</taxon>
        <taxon>Hemibagrus</taxon>
    </lineage>
</organism>
<dbReference type="EMBL" id="JAHKSW010000012">
    <property type="protein sequence ID" value="KAG7325877.1"/>
    <property type="molecule type" value="Genomic_DNA"/>
</dbReference>
<reference evidence="1 2" key="1">
    <citation type="submission" date="2021-06" db="EMBL/GenBank/DDBJ databases">
        <title>Chromosome-level genome assembly of the red-tail catfish (Hemibagrus wyckioides).</title>
        <authorList>
            <person name="Shao F."/>
        </authorList>
    </citation>
    <scope>NUCLEOTIDE SEQUENCE [LARGE SCALE GENOMIC DNA]</scope>
    <source>
        <strain evidence="1">EC202008001</strain>
        <tissue evidence="1">Blood</tissue>
    </source>
</reference>
<protein>
    <submittedName>
        <fullName evidence="1">Uncharacterized protein</fullName>
    </submittedName>
</protein>
<dbReference type="AlphaFoldDB" id="A0A9D3NRZ8"/>
<evidence type="ECO:0000313" key="1">
    <source>
        <dbReference type="EMBL" id="KAG7325877.1"/>
    </source>
</evidence>
<evidence type="ECO:0000313" key="2">
    <source>
        <dbReference type="Proteomes" id="UP000824219"/>
    </source>
</evidence>
<comment type="caution">
    <text evidence="1">The sequence shown here is derived from an EMBL/GenBank/DDBJ whole genome shotgun (WGS) entry which is preliminary data.</text>
</comment>
<dbReference type="Proteomes" id="UP000824219">
    <property type="component" value="Linkage Group LG12"/>
</dbReference>
<keyword evidence="2" id="KW-1185">Reference proteome</keyword>
<name>A0A9D3NRZ8_9TELE</name>